<dbReference type="GO" id="GO:0034975">
    <property type="term" value="P:protein folding in endoplasmic reticulum"/>
    <property type="evidence" value="ECO:0007669"/>
    <property type="project" value="TreeGrafter"/>
</dbReference>
<evidence type="ECO:0000256" key="8">
    <source>
        <dbReference type="SAM" id="Phobius"/>
    </source>
</evidence>
<evidence type="ECO:0000256" key="1">
    <source>
        <dbReference type="ARBA" id="ARBA00004141"/>
    </source>
</evidence>
<dbReference type="InterPro" id="IPR002809">
    <property type="entry name" value="EMC3/TMCO1"/>
</dbReference>
<accession>A0A2H3JTX2</accession>
<comment type="function">
    <text evidence="7">The EMC seems to be required for efficient folding of proteins in the endoplasmic reticulum (ER).</text>
</comment>
<name>A0A2H3JTX2_WOLCO</name>
<dbReference type="PANTHER" id="PTHR13116">
    <property type="entry name" value="ER MEMBRANE PROTEIN COMPLEX SUBUNIT 3"/>
    <property type="match status" value="1"/>
</dbReference>
<evidence type="ECO:0000313" key="9">
    <source>
        <dbReference type="EMBL" id="PCH41278.1"/>
    </source>
</evidence>
<evidence type="ECO:0000256" key="4">
    <source>
        <dbReference type="ARBA" id="ARBA00022692"/>
    </source>
</evidence>
<dbReference type="PIRSF" id="PIRSF010045">
    <property type="entry name" value="DUF850_TM_euk"/>
    <property type="match status" value="1"/>
</dbReference>
<dbReference type="Pfam" id="PF01956">
    <property type="entry name" value="EMC3_TMCO1"/>
    <property type="match status" value="1"/>
</dbReference>
<dbReference type="OrthoDB" id="6745403at2759"/>
<evidence type="ECO:0000256" key="2">
    <source>
        <dbReference type="ARBA" id="ARBA00005376"/>
    </source>
</evidence>
<organism evidence="9 10">
    <name type="scientific">Wolfiporia cocos (strain MD-104)</name>
    <name type="common">Brown rot fungus</name>
    <dbReference type="NCBI Taxonomy" id="742152"/>
    <lineage>
        <taxon>Eukaryota</taxon>
        <taxon>Fungi</taxon>
        <taxon>Dikarya</taxon>
        <taxon>Basidiomycota</taxon>
        <taxon>Agaricomycotina</taxon>
        <taxon>Agaricomycetes</taxon>
        <taxon>Polyporales</taxon>
        <taxon>Phaeolaceae</taxon>
        <taxon>Wolfiporia</taxon>
    </lineage>
</organism>
<reference evidence="9 10" key="1">
    <citation type="journal article" date="2012" name="Science">
        <title>The Paleozoic origin of enzymatic lignin decomposition reconstructed from 31 fungal genomes.</title>
        <authorList>
            <person name="Floudas D."/>
            <person name="Binder M."/>
            <person name="Riley R."/>
            <person name="Barry K."/>
            <person name="Blanchette R.A."/>
            <person name="Henrissat B."/>
            <person name="Martinez A.T."/>
            <person name="Otillar R."/>
            <person name="Spatafora J.W."/>
            <person name="Yadav J.S."/>
            <person name="Aerts A."/>
            <person name="Benoit I."/>
            <person name="Boyd A."/>
            <person name="Carlson A."/>
            <person name="Copeland A."/>
            <person name="Coutinho P.M."/>
            <person name="de Vries R.P."/>
            <person name="Ferreira P."/>
            <person name="Findley K."/>
            <person name="Foster B."/>
            <person name="Gaskell J."/>
            <person name="Glotzer D."/>
            <person name="Gorecki P."/>
            <person name="Heitman J."/>
            <person name="Hesse C."/>
            <person name="Hori C."/>
            <person name="Igarashi K."/>
            <person name="Jurgens J.A."/>
            <person name="Kallen N."/>
            <person name="Kersten P."/>
            <person name="Kohler A."/>
            <person name="Kuees U."/>
            <person name="Kumar T.K.A."/>
            <person name="Kuo A."/>
            <person name="LaButti K."/>
            <person name="Larrondo L.F."/>
            <person name="Lindquist E."/>
            <person name="Ling A."/>
            <person name="Lombard V."/>
            <person name="Lucas S."/>
            <person name="Lundell T."/>
            <person name="Martin R."/>
            <person name="McLaughlin D.J."/>
            <person name="Morgenstern I."/>
            <person name="Morin E."/>
            <person name="Murat C."/>
            <person name="Nagy L.G."/>
            <person name="Nolan M."/>
            <person name="Ohm R.A."/>
            <person name="Patyshakuliyeva A."/>
            <person name="Rokas A."/>
            <person name="Ruiz-Duenas F.J."/>
            <person name="Sabat G."/>
            <person name="Salamov A."/>
            <person name="Samejima M."/>
            <person name="Schmutz J."/>
            <person name="Slot J.C."/>
            <person name="St John F."/>
            <person name="Stenlid J."/>
            <person name="Sun H."/>
            <person name="Sun S."/>
            <person name="Syed K."/>
            <person name="Tsang A."/>
            <person name="Wiebenga A."/>
            <person name="Young D."/>
            <person name="Pisabarro A."/>
            <person name="Eastwood D.C."/>
            <person name="Martin F."/>
            <person name="Cullen D."/>
            <person name="Grigoriev I.V."/>
            <person name="Hibbett D.S."/>
        </authorList>
    </citation>
    <scope>NUCLEOTIDE SEQUENCE [LARGE SCALE GENOMIC DNA]</scope>
    <source>
        <strain evidence="9 10">MD-104</strain>
    </source>
</reference>
<keyword evidence="10" id="KW-1185">Reference proteome</keyword>
<dbReference type="Proteomes" id="UP000218811">
    <property type="component" value="Unassembled WGS sequence"/>
</dbReference>
<comment type="subcellular location">
    <subcellularLocation>
        <location evidence="1">Membrane</location>
        <topology evidence="1">Multi-pass membrane protein</topology>
    </subcellularLocation>
</comment>
<feature type="transmembrane region" description="Helical" evidence="8">
    <location>
        <begin position="17"/>
        <end position="40"/>
    </location>
</feature>
<evidence type="ECO:0000256" key="6">
    <source>
        <dbReference type="ARBA" id="ARBA00023136"/>
    </source>
</evidence>
<gene>
    <name evidence="9" type="ORF">WOLCODRAFT_137290</name>
</gene>
<evidence type="ECO:0000313" key="10">
    <source>
        <dbReference type="Proteomes" id="UP000218811"/>
    </source>
</evidence>
<dbReference type="OMA" id="KDMDPRW"/>
<dbReference type="SMART" id="SM01415">
    <property type="entry name" value="DUF106"/>
    <property type="match status" value="1"/>
</dbReference>
<evidence type="ECO:0000256" key="7">
    <source>
        <dbReference type="PIRNR" id="PIRNR010045"/>
    </source>
</evidence>
<dbReference type="GO" id="GO:0072546">
    <property type="term" value="C:EMC complex"/>
    <property type="evidence" value="ECO:0007669"/>
    <property type="project" value="TreeGrafter"/>
</dbReference>
<dbReference type="EMBL" id="KB468113">
    <property type="protein sequence ID" value="PCH41278.1"/>
    <property type="molecule type" value="Genomic_DNA"/>
</dbReference>
<proteinExistence type="inferred from homology"/>
<feature type="transmembrane region" description="Helical" evidence="8">
    <location>
        <begin position="183"/>
        <end position="201"/>
    </location>
</feature>
<feature type="transmembrane region" description="Helical" evidence="8">
    <location>
        <begin position="136"/>
        <end position="156"/>
    </location>
</feature>
<keyword evidence="6 8" id="KW-0472">Membrane</keyword>
<keyword evidence="5 8" id="KW-1133">Transmembrane helix</keyword>
<evidence type="ECO:0000256" key="5">
    <source>
        <dbReference type="ARBA" id="ARBA00022989"/>
    </source>
</evidence>
<sequence length="274" mass="30867">MPSSAVSLYLDPQIRDWVLFPITVVMILVGVLRHYVVLLLQSSPKKQMRAAIREQRALIRAQILRTTSARSPIPPTFYQSISQHLSQAFTNGTYLKDGPPKSDAPSVPPNPLTDPSQMDGMMAGMKTQMVMMVPQMIIMGWINFFFQGFVLIKLPFPLTLGFKSMLQRGIETPDMDVRWVSSLSWYFLNFFGLNGLYRLILGSDNSADSSRDMTTPFAAAAAAPQPPQAQDFNKLFKAERDNLEFAEGLYSWVGKDIETTILHKYGRLPPDTLR</sequence>
<dbReference type="PANTHER" id="PTHR13116:SF5">
    <property type="entry name" value="ER MEMBRANE PROTEIN COMPLEX SUBUNIT 3"/>
    <property type="match status" value="1"/>
</dbReference>
<keyword evidence="4 8" id="KW-0812">Transmembrane</keyword>
<protein>
    <recommendedName>
        <fullName evidence="3 7">ER membrane protein complex subunit 3</fullName>
    </recommendedName>
</protein>
<dbReference type="STRING" id="742152.A0A2H3JTX2"/>
<evidence type="ECO:0000256" key="3">
    <source>
        <dbReference type="ARBA" id="ARBA00020822"/>
    </source>
</evidence>
<dbReference type="InterPro" id="IPR008568">
    <property type="entry name" value="EMC3"/>
</dbReference>
<dbReference type="AlphaFoldDB" id="A0A2H3JTX2"/>
<comment type="similarity">
    <text evidence="2 7">Belongs to the EMC3 family.</text>
</comment>